<evidence type="ECO:0000313" key="4">
    <source>
        <dbReference type="WBParaSite" id="HPBE_0001230201-mRNA-1"/>
    </source>
</evidence>
<name>A0A183FVG4_HELPZ</name>
<feature type="region of interest" description="Disordered" evidence="1">
    <location>
        <begin position="222"/>
        <end position="326"/>
    </location>
</feature>
<reference evidence="2 3" key="1">
    <citation type="submission" date="2018-11" db="EMBL/GenBank/DDBJ databases">
        <authorList>
            <consortium name="Pathogen Informatics"/>
        </authorList>
    </citation>
    <scope>NUCLEOTIDE SEQUENCE [LARGE SCALE GENOMIC DNA]</scope>
</reference>
<dbReference type="AlphaFoldDB" id="A0A183FVG4"/>
<protein>
    <submittedName>
        <fullName evidence="4">Protein kinase domain-containing protein</fullName>
    </submittedName>
</protein>
<feature type="compositionally biased region" description="Low complexity" evidence="1">
    <location>
        <begin position="223"/>
        <end position="233"/>
    </location>
</feature>
<proteinExistence type="predicted"/>
<evidence type="ECO:0000256" key="1">
    <source>
        <dbReference type="SAM" id="MobiDB-lite"/>
    </source>
</evidence>
<keyword evidence="3" id="KW-1185">Reference proteome</keyword>
<evidence type="ECO:0000313" key="2">
    <source>
        <dbReference type="EMBL" id="VDO91670.1"/>
    </source>
</evidence>
<sequence>MTCLRLRRRAKDVTQRVWGFRSESPDIHRAAATLPVVRKLQVDASTNTPTRADTSMFSAGGDDSFFSVRSERTDAVASDRSFASAIASPFGSKPQTSHEAAKAQEANDAAKPAAGQPTSVLSMTDSHSVSISIPAPRAECNEKVALPDLSLQQSSASPKNQAPMAPVSVSVSTCVSPKPGAQSSILTNSPLGKFITSKEAATSFWKSGKPVTPVFGAVPPCLSSGQQKGSGQQTLTNPVSSTAALNSPRSAPHLPSQSTTPTISSGTQPTFSSQTLLPTASGAQDQKGFATGGNSPISFRKPQAQISNPLSPCPNTSVIEESPEDDESFCNNLMMEICRKQLQRSSKVPQSDNVDLGELQEKMSRMKVQMKNVENQLDAGRQSSQSASATTTKSPAARAELSRLSGISTTTTRSPPTQAELLREQQRLALAELEQRVLAQVMSAPKQPQAMGASGSLTNRGTGVVSMMPAVGSITSAPQPAGFSTSSQTTGCVDPMGLFRGLLNASGNTAKPPSGGTTGLAPQAGGMSSFNQSQSQLKSLINPLQKMEQRENFCCFILGTKIAFDILGHKSQ</sequence>
<reference evidence="4" key="2">
    <citation type="submission" date="2019-09" db="UniProtKB">
        <authorList>
            <consortium name="WormBaseParasite"/>
        </authorList>
    </citation>
    <scope>IDENTIFICATION</scope>
</reference>
<feature type="compositionally biased region" description="Polar residues" evidence="1">
    <location>
        <begin position="234"/>
        <end position="284"/>
    </location>
</feature>
<dbReference type="Proteomes" id="UP000050761">
    <property type="component" value="Unassembled WGS sequence"/>
</dbReference>
<evidence type="ECO:0000313" key="3">
    <source>
        <dbReference type="Proteomes" id="UP000050761"/>
    </source>
</evidence>
<feature type="compositionally biased region" description="Low complexity" evidence="1">
    <location>
        <begin position="103"/>
        <end position="114"/>
    </location>
</feature>
<accession>A0A183FVG4</accession>
<feature type="region of interest" description="Disordered" evidence="1">
    <location>
        <begin position="87"/>
        <end position="127"/>
    </location>
</feature>
<feature type="region of interest" description="Disordered" evidence="1">
    <location>
        <begin position="377"/>
        <end position="398"/>
    </location>
</feature>
<gene>
    <name evidence="2" type="ORF">HPBE_LOCUS12303</name>
</gene>
<accession>A0A3P7YUJ3</accession>
<organism evidence="3 4">
    <name type="scientific">Heligmosomoides polygyrus</name>
    <name type="common">Parasitic roundworm</name>
    <dbReference type="NCBI Taxonomy" id="6339"/>
    <lineage>
        <taxon>Eukaryota</taxon>
        <taxon>Metazoa</taxon>
        <taxon>Ecdysozoa</taxon>
        <taxon>Nematoda</taxon>
        <taxon>Chromadorea</taxon>
        <taxon>Rhabditida</taxon>
        <taxon>Rhabditina</taxon>
        <taxon>Rhabditomorpha</taxon>
        <taxon>Strongyloidea</taxon>
        <taxon>Heligmosomidae</taxon>
        <taxon>Heligmosomoides</taxon>
    </lineage>
</organism>
<dbReference type="OrthoDB" id="5863070at2759"/>
<dbReference type="WBParaSite" id="HPBE_0001230201-mRNA-1">
    <property type="protein sequence ID" value="HPBE_0001230201-mRNA-1"/>
    <property type="gene ID" value="HPBE_0001230201"/>
</dbReference>
<feature type="compositionally biased region" description="Polar residues" evidence="1">
    <location>
        <begin position="116"/>
        <end position="127"/>
    </location>
</feature>
<feature type="compositionally biased region" description="Low complexity" evidence="1">
    <location>
        <begin position="383"/>
        <end position="398"/>
    </location>
</feature>
<dbReference type="EMBL" id="UZAH01027443">
    <property type="protein sequence ID" value="VDO91670.1"/>
    <property type="molecule type" value="Genomic_DNA"/>
</dbReference>
<feature type="compositionally biased region" description="Polar residues" evidence="1">
    <location>
        <begin position="304"/>
        <end position="319"/>
    </location>
</feature>